<dbReference type="EMBL" id="JAAAXJ010000025">
    <property type="protein sequence ID" value="NBJ27072.1"/>
    <property type="molecule type" value="Genomic_DNA"/>
</dbReference>
<name>A0ABW9Z304_9HYPH</name>
<proteinExistence type="predicted"/>
<dbReference type="Proteomes" id="UP000818323">
    <property type="component" value="Unassembled WGS sequence"/>
</dbReference>
<organism evidence="1 2">
    <name type="scientific">Microvirga arsenatis</name>
    <dbReference type="NCBI Taxonomy" id="2692265"/>
    <lineage>
        <taxon>Bacteria</taxon>
        <taxon>Pseudomonadati</taxon>
        <taxon>Pseudomonadota</taxon>
        <taxon>Alphaproteobacteria</taxon>
        <taxon>Hyphomicrobiales</taxon>
        <taxon>Methylobacteriaceae</taxon>
        <taxon>Microvirga</taxon>
    </lineage>
</organism>
<reference evidence="1 2" key="1">
    <citation type="submission" date="2020-01" db="EMBL/GenBank/DDBJ databases">
        <title>Microvirga sp. nov., an arsenate reduction bacterium isolated from Tibet hotspring sediments.</title>
        <authorList>
            <person name="Yuan C.-G."/>
        </authorList>
    </citation>
    <scope>NUCLEOTIDE SEQUENCE [LARGE SCALE GENOMIC DNA]</scope>
    <source>
        <strain evidence="1 2">SYSU G3D203</strain>
    </source>
</reference>
<accession>A0ABW9Z304</accession>
<keyword evidence="2" id="KW-1185">Reference proteome</keyword>
<dbReference type="RefSeq" id="WP_161726399.1">
    <property type="nucleotide sequence ID" value="NZ_JAAAXI010000034.1"/>
</dbReference>
<comment type="caution">
    <text evidence="1">The sequence shown here is derived from an EMBL/GenBank/DDBJ whole genome shotgun (WGS) entry which is preliminary data.</text>
</comment>
<evidence type="ECO:0000313" key="1">
    <source>
        <dbReference type="EMBL" id="NBJ27072.1"/>
    </source>
</evidence>
<gene>
    <name evidence="1" type="ORF">GR303_22335</name>
</gene>
<protein>
    <submittedName>
        <fullName evidence="1">Uncharacterized protein</fullName>
    </submittedName>
</protein>
<evidence type="ECO:0000313" key="2">
    <source>
        <dbReference type="Proteomes" id="UP000818323"/>
    </source>
</evidence>
<sequence>MAMATEVVTATVAGAETEVATQEAGIAVARLAVAQATATAGAPGILMEADMAAGLEVLATMAGAETAVETEAAE</sequence>